<organism evidence="10 11">
    <name type="scientific">Hymenobacter jejuensis</name>
    <dbReference type="NCBI Taxonomy" id="2502781"/>
    <lineage>
        <taxon>Bacteria</taxon>
        <taxon>Pseudomonadati</taxon>
        <taxon>Bacteroidota</taxon>
        <taxon>Cytophagia</taxon>
        <taxon>Cytophagales</taxon>
        <taxon>Hymenobacteraceae</taxon>
        <taxon>Hymenobacter</taxon>
    </lineage>
</organism>
<feature type="domain" description="Glycosyltransferase RgtA/B/C/D-like" evidence="9">
    <location>
        <begin position="69"/>
        <end position="236"/>
    </location>
</feature>
<keyword evidence="6 8" id="KW-1133">Transmembrane helix</keyword>
<evidence type="ECO:0000259" key="9">
    <source>
        <dbReference type="Pfam" id="PF13231"/>
    </source>
</evidence>
<dbReference type="RefSeq" id="WP_139517213.1">
    <property type="nucleotide sequence ID" value="NZ_CP040896.1"/>
</dbReference>
<feature type="transmembrane region" description="Helical" evidence="8">
    <location>
        <begin position="16"/>
        <end position="33"/>
    </location>
</feature>
<proteinExistence type="predicted"/>
<feature type="transmembrane region" description="Helical" evidence="8">
    <location>
        <begin position="229"/>
        <end position="250"/>
    </location>
</feature>
<feature type="transmembrane region" description="Helical" evidence="8">
    <location>
        <begin position="401"/>
        <end position="420"/>
    </location>
</feature>
<dbReference type="EMBL" id="CP040896">
    <property type="protein sequence ID" value="QDA61981.1"/>
    <property type="molecule type" value="Genomic_DNA"/>
</dbReference>
<protein>
    <recommendedName>
        <fullName evidence="9">Glycosyltransferase RgtA/B/C/D-like domain-containing protein</fullName>
    </recommendedName>
</protein>
<evidence type="ECO:0000256" key="4">
    <source>
        <dbReference type="ARBA" id="ARBA00022679"/>
    </source>
</evidence>
<dbReference type="AlphaFoldDB" id="A0A5B8A3H3"/>
<keyword evidence="4" id="KW-0808">Transferase</keyword>
<dbReference type="Proteomes" id="UP000305398">
    <property type="component" value="Chromosome"/>
</dbReference>
<dbReference type="GO" id="GO:0009103">
    <property type="term" value="P:lipopolysaccharide biosynthetic process"/>
    <property type="evidence" value="ECO:0007669"/>
    <property type="project" value="UniProtKB-ARBA"/>
</dbReference>
<keyword evidence="7 8" id="KW-0472">Membrane</keyword>
<name>A0A5B8A3H3_9BACT</name>
<keyword evidence="11" id="KW-1185">Reference proteome</keyword>
<sequence>MDTTTIFRRCVPRQRVFWVLLVCLFSFFVHLGAPEVSLMESRNFVAAREMAAGGSWLIPTMNGELRLAKPPLPTWAVAALLKVVGPTQNLAVLRLPAALMATLLIFFFWGLARELTREQPAEAAAPGRTAWLSALVLGSSLLLVTTGREGQWDIFSNCFMVGSLWLLVRGLNSAGASYGRFVGAGVLLGCSFLSKGPVALFGLLLPFAACYCIQRLNPAGRARLRVHRGGLLVALLIAVLVGGAWPLYIFEHVQPAALAVAQTEVTAWRERHVQAWWYYLNFPVFAGVWAVVALAALAVPYARRRSEAYIPYVFALGWLLVTLVLLSAVPEKKERYMLPLMPPLALLMGGMLRHWETSRTLPRLRPADGVWLRVWAGLLLLVCLLVPVAMVVIKLPGFEPATLRFGAALGVFGSLAVLVWRQGWQRRQPVHLTGASAAGMAAVLALLMPAYPVWEARKGDGSLRHISDVRERAELQRLPWVGQQEVHIKQVWNAGRSIPTWHPDTTAAELPSLPVVVFSSDPHVLEKLPRKWRARLRSERIDSFFLGRTAKDGWWMVSLLQRKVN</sequence>
<dbReference type="PANTHER" id="PTHR33908">
    <property type="entry name" value="MANNOSYLTRANSFERASE YKCB-RELATED"/>
    <property type="match status" value="1"/>
</dbReference>
<feature type="transmembrane region" description="Helical" evidence="8">
    <location>
        <begin position="309"/>
        <end position="330"/>
    </location>
</feature>
<evidence type="ECO:0000256" key="8">
    <source>
        <dbReference type="SAM" id="Phobius"/>
    </source>
</evidence>
<dbReference type="OrthoDB" id="9792789at2"/>
<feature type="transmembrane region" description="Helical" evidence="8">
    <location>
        <begin position="130"/>
        <end position="148"/>
    </location>
</feature>
<evidence type="ECO:0000313" key="11">
    <source>
        <dbReference type="Proteomes" id="UP000305398"/>
    </source>
</evidence>
<gene>
    <name evidence="10" type="ORF">FHG12_18580</name>
</gene>
<dbReference type="GO" id="GO:0010041">
    <property type="term" value="P:response to iron(III) ion"/>
    <property type="evidence" value="ECO:0007669"/>
    <property type="project" value="TreeGrafter"/>
</dbReference>
<evidence type="ECO:0000256" key="7">
    <source>
        <dbReference type="ARBA" id="ARBA00023136"/>
    </source>
</evidence>
<accession>A0A5B8A3H3</accession>
<evidence type="ECO:0000256" key="3">
    <source>
        <dbReference type="ARBA" id="ARBA00022676"/>
    </source>
</evidence>
<keyword evidence="3" id="KW-0328">Glycosyltransferase</keyword>
<dbReference type="GO" id="GO:0016763">
    <property type="term" value="F:pentosyltransferase activity"/>
    <property type="evidence" value="ECO:0007669"/>
    <property type="project" value="TreeGrafter"/>
</dbReference>
<evidence type="ECO:0000313" key="10">
    <source>
        <dbReference type="EMBL" id="QDA61981.1"/>
    </source>
</evidence>
<feature type="transmembrane region" description="Helical" evidence="8">
    <location>
        <begin position="374"/>
        <end position="395"/>
    </location>
</feature>
<feature type="transmembrane region" description="Helical" evidence="8">
    <location>
        <begin position="336"/>
        <end position="353"/>
    </location>
</feature>
<feature type="transmembrane region" description="Helical" evidence="8">
    <location>
        <begin position="276"/>
        <end position="297"/>
    </location>
</feature>
<keyword evidence="2" id="KW-1003">Cell membrane</keyword>
<dbReference type="PANTHER" id="PTHR33908:SF3">
    <property type="entry name" value="UNDECAPRENYL PHOSPHATE-ALPHA-4-AMINO-4-DEOXY-L-ARABINOSE ARABINOSYL TRANSFERASE"/>
    <property type="match status" value="1"/>
</dbReference>
<evidence type="ECO:0000256" key="2">
    <source>
        <dbReference type="ARBA" id="ARBA00022475"/>
    </source>
</evidence>
<evidence type="ECO:0000256" key="5">
    <source>
        <dbReference type="ARBA" id="ARBA00022692"/>
    </source>
</evidence>
<dbReference type="GO" id="GO:0005886">
    <property type="term" value="C:plasma membrane"/>
    <property type="evidence" value="ECO:0007669"/>
    <property type="project" value="UniProtKB-SubCell"/>
</dbReference>
<keyword evidence="5 8" id="KW-0812">Transmembrane</keyword>
<evidence type="ECO:0000256" key="1">
    <source>
        <dbReference type="ARBA" id="ARBA00004651"/>
    </source>
</evidence>
<feature type="transmembrane region" description="Helical" evidence="8">
    <location>
        <begin position="432"/>
        <end position="454"/>
    </location>
</feature>
<evidence type="ECO:0000256" key="6">
    <source>
        <dbReference type="ARBA" id="ARBA00022989"/>
    </source>
</evidence>
<dbReference type="KEGG" id="hyj:FHG12_18580"/>
<dbReference type="Pfam" id="PF13231">
    <property type="entry name" value="PMT_2"/>
    <property type="match status" value="1"/>
</dbReference>
<dbReference type="InterPro" id="IPR050297">
    <property type="entry name" value="LipidA_mod_glycosyltrf_83"/>
</dbReference>
<reference evidence="10 11" key="1">
    <citation type="submission" date="2019-06" db="EMBL/GenBank/DDBJ databases">
        <authorList>
            <person name="Srinivasan S."/>
        </authorList>
    </citation>
    <scope>NUCLEOTIDE SEQUENCE [LARGE SCALE GENOMIC DNA]</scope>
    <source>
        <strain evidence="10 11">17J68-5</strain>
    </source>
</reference>
<comment type="subcellular location">
    <subcellularLocation>
        <location evidence="1">Cell membrane</location>
        <topology evidence="1">Multi-pass membrane protein</topology>
    </subcellularLocation>
</comment>
<dbReference type="InterPro" id="IPR038731">
    <property type="entry name" value="RgtA/B/C-like"/>
</dbReference>
<feature type="transmembrane region" description="Helical" evidence="8">
    <location>
        <begin position="91"/>
        <end position="109"/>
    </location>
</feature>